<sequence length="210" mass="24241">MAWTFGSFIIVQIVTGILRSNTAVKRPVKLLDTFQDIVDDPKLEPVAWAGTPTMITLEEKRGEVIRKINERMRQMGTLVTLDKIFNDETFNKILDGKAVFLQEPESMLIDIPPLCDKYNGFFHLNAKDNVQSELVWFFSSKLDKETQMAYSIRTMWTFEAGVRWIREREVIPVPPKCFTFAIRAGPMGGDNESFSMEHLLPFFFILFIGY</sequence>
<evidence type="ECO:0000256" key="1">
    <source>
        <dbReference type="SAM" id="SignalP"/>
    </source>
</evidence>
<feature type="non-terminal residue" evidence="2">
    <location>
        <position position="210"/>
    </location>
</feature>
<feature type="chain" id="PRO_5012709419" evidence="1">
    <location>
        <begin position="17"/>
        <end position="210"/>
    </location>
</feature>
<gene>
    <name evidence="2" type="ORF">BIW11_10682</name>
</gene>
<accession>A0A1V9XEU2</accession>
<organism evidence="2 3">
    <name type="scientific">Tropilaelaps mercedesae</name>
    <dbReference type="NCBI Taxonomy" id="418985"/>
    <lineage>
        <taxon>Eukaryota</taxon>
        <taxon>Metazoa</taxon>
        <taxon>Ecdysozoa</taxon>
        <taxon>Arthropoda</taxon>
        <taxon>Chelicerata</taxon>
        <taxon>Arachnida</taxon>
        <taxon>Acari</taxon>
        <taxon>Parasitiformes</taxon>
        <taxon>Mesostigmata</taxon>
        <taxon>Gamasina</taxon>
        <taxon>Dermanyssoidea</taxon>
        <taxon>Laelapidae</taxon>
        <taxon>Tropilaelaps</taxon>
    </lineage>
</organism>
<proteinExistence type="predicted"/>
<dbReference type="InParanoid" id="A0A1V9XEU2"/>
<reference evidence="2 3" key="1">
    <citation type="journal article" date="2017" name="Gigascience">
        <title>Draft genome of the honey bee ectoparasitic mite, Tropilaelaps mercedesae, is shaped by the parasitic life history.</title>
        <authorList>
            <person name="Dong X."/>
            <person name="Armstrong S.D."/>
            <person name="Xia D."/>
            <person name="Makepeace B.L."/>
            <person name="Darby A.C."/>
            <person name="Kadowaki T."/>
        </authorList>
    </citation>
    <scope>NUCLEOTIDE SEQUENCE [LARGE SCALE GENOMIC DNA]</scope>
    <source>
        <strain evidence="2">Wuxi-XJTLU</strain>
    </source>
</reference>
<dbReference type="EMBL" id="MNPL01013006">
    <property type="protein sequence ID" value="OQR71946.1"/>
    <property type="molecule type" value="Genomic_DNA"/>
</dbReference>
<evidence type="ECO:0000313" key="3">
    <source>
        <dbReference type="Proteomes" id="UP000192247"/>
    </source>
</evidence>
<keyword evidence="3" id="KW-1185">Reference proteome</keyword>
<dbReference type="Proteomes" id="UP000192247">
    <property type="component" value="Unassembled WGS sequence"/>
</dbReference>
<comment type="caution">
    <text evidence="2">The sequence shown here is derived from an EMBL/GenBank/DDBJ whole genome shotgun (WGS) entry which is preliminary data.</text>
</comment>
<protein>
    <submittedName>
        <fullName evidence="2">Uncharacterized protein</fullName>
    </submittedName>
</protein>
<keyword evidence="1" id="KW-0732">Signal</keyword>
<dbReference type="OrthoDB" id="10410425at2759"/>
<evidence type="ECO:0000313" key="2">
    <source>
        <dbReference type="EMBL" id="OQR71946.1"/>
    </source>
</evidence>
<dbReference type="AlphaFoldDB" id="A0A1V9XEU2"/>
<name>A0A1V9XEU2_9ACAR</name>
<feature type="signal peptide" evidence="1">
    <location>
        <begin position="1"/>
        <end position="16"/>
    </location>
</feature>